<evidence type="ECO:0000256" key="2">
    <source>
        <dbReference type="ARBA" id="ARBA00022989"/>
    </source>
</evidence>
<evidence type="ECO:0000313" key="5">
    <source>
        <dbReference type="EMBL" id="GAG18639.1"/>
    </source>
</evidence>
<dbReference type="AlphaFoldDB" id="X0VK29"/>
<comment type="caution">
    <text evidence="5">The sequence shown here is derived from an EMBL/GenBank/DDBJ whole genome shotgun (WGS) entry which is preliminary data.</text>
</comment>
<feature type="non-terminal residue" evidence="5">
    <location>
        <position position="1"/>
    </location>
</feature>
<protein>
    <recommendedName>
        <fullName evidence="6">Glycosyltransferase 2-like domain-containing protein</fullName>
    </recommendedName>
</protein>
<evidence type="ECO:0000256" key="3">
    <source>
        <dbReference type="ARBA" id="ARBA00023136"/>
    </source>
</evidence>
<gene>
    <name evidence="5" type="ORF">S01H1_52760</name>
</gene>
<evidence type="ECO:0000256" key="1">
    <source>
        <dbReference type="ARBA" id="ARBA00022692"/>
    </source>
</evidence>
<name>X0VK29_9ZZZZ</name>
<dbReference type="PANTHER" id="PTHR48090:SF3">
    <property type="entry name" value="UNDECAPRENYL-PHOSPHATE 4-DEOXY-4-FORMAMIDO-L-ARABINOSE TRANSFERASE"/>
    <property type="match status" value="1"/>
</dbReference>
<keyword evidence="3 4" id="KW-0472">Membrane</keyword>
<dbReference type="EMBL" id="BARS01034119">
    <property type="protein sequence ID" value="GAG18639.1"/>
    <property type="molecule type" value="Genomic_DNA"/>
</dbReference>
<feature type="transmembrane region" description="Helical" evidence="4">
    <location>
        <begin position="87"/>
        <end position="111"/>
    </location>
</feature>
<reference evidence="5" key="1">
    <citation type="journal article" date="2014" name="Front. Microbiol.">
        <title>High frequency of phylogenetically diverse reductive dehalogenase-homologous genes in deep subseafloor sedimentary metagenomes.</title>
        <authorList>
            <person name="Kawai M."/>
            <person name="Futagami T."/>
            <person name="Toyoda A."/>
            <person name="Takaki Y."/>
            <person name="Nishi S."/>
            <person name="Hori S."/>
            <person name="Arai W."/>
            <person name="Tsubouchi T."/>
            <person name="Morono Y."/>
            <person name="Uchiyama I."/>
            <person name="Ito T."/>
            <person name="Fujiyama A."/>
            <person name="Inagaki F."/>
            <person name="Takami H."/>
        </authorList>
    </citation>
    <scope>NUCLEOTIDE SEQUENCE</scope>
    <source>
        <strain evidence="5">Expedition CK06-06</strain>
    </source>
</reference>
<keyword evidence="2 4" id="KW-1133">Transmembrane helix</keyword>
<feature type="transmembrane region" description="Helical" evidence="4">
    <location>
        <begin position="123"/>
        <end position="149"/>
    </location>
</feature>
<organism evidence="5">
    <name type="scientific">marine sediment metagenome</name>
    <dbReference type="NCBI Taxonomy" id="412755"/>
    <lineage>
        <taxon>unclassified sequences</taxon>
        <taxon>metagenomes</taxon>
        <taxon>ecological metagenomes</taxon>
    </lineage>
</organism>
<dbReference type="PANTHER" id="PTHR48090">
    <property type="entry name" value="UNDECAPRENYL-PHOSPHATE 4-DEOXY-4-FORMAMIDO-L-ARABINOSE TRANSFERASE-RELATED"/>
    <property type="match status" value="1"/>
</dbReference>
<keyword evidence="1 4" id="KW-0812">Transmembrane</keyword>
<sequence length="154" mass="18068">RIHDFNSGLKIFKKEVLQEIHLYGEMHRFIPLVVDNLGFKIGEMAVRHCPRRFDQSKYDSSRFFRAFFDFLTILFINKYIESPLHFFGLIGFVLTLIGLVINVYLSFLWFIGEAIGHRPLLTLGVLLMVLGVQFFSIGLIGELLVNIYLRRERR</sequence>
<proteinExistence type="predicted"/>
<dbReference type="InterPro" id="IPR050256">
    <property type="entry name" value="Glycosyltransferase_2"/>
</dbReference>
<dbReference type="GO" id="GO:0005886">
    <property type="term" value="C:plasma membrane"/>
    <property type="evidence" value="ECO:0007669"/>
    <property type="project" value="TreeGrafter"/>
</dbReference>
<evidence type="ECO:0000256" key="4">
    <source>
        <dbReference type="SAM" id="Phobius"/>
    </source>
</evidence>
<accession>X0VK29</accession>
<evidence type="ECO:0008006" key="6">
    <source>
        <dbReference type="Google" id="ProtNLM"/>
    </source>
</evidence>